<name>A0A7D4PSF8_9SPHI</name>
<accession>A0A7D4PSF8</accession>
<sequence>MKYIKSHWDESRGDKFNYWGTSEWYFELDEDNYVTRQIEIYENGPTLKYDEDNIEDEYGGLAEKTLDLDEMEYTVMSNADFEEIWKK</sequence>
<dbReference type="KEGG" id="mmab:HQ865_04640"/>
<evidence type="ECO:0000313" key="1">
    <source>
        <dbReference type="EMBL" id="QKJ29068.1"/>
    </source>
</evidence>
<dbReference type="EMBL" id="CP054139">
    <property type="protein sequence ID" value="QKJ29068.1"/>
    <property type="molecule type" value="Genomic_DNA"/>
</dbReference>
<reference evidence="1 2" key="1">
    <citation type="submission" date="2020-05" db="EMBL/GenBank/DDBJ databases">
        <title>Mucilaginibacter mali sp. nov.</title>
        <authorList>
            <person name="Kim H.S."/>
            <person name="Lee K.C."/>
            <person name="Suh M.K."/>
            <person name="Kim J.-S."/>
            <person name="Han K.-I."/>
            <person name="Eom M.K."/>
            <person name="Shin Y.K."/>
            <person name="Lee J.-S."/>
        </authorList>
    </citation>
    <scope>NUCLEOTIDE SEQUENCE [LARGE SCALE GENOMIC DNA]</scope>
    <source>
        <strain evidence="1 2">G2-14</strain>
    </source>
</reference>
<keyword evidence="2" id="KW-1185">Reference proteome</keyword>
<dbReference type="RefSeq" id="WP_173413764.1">
    <property type="nucleotide sequence ID" value="NZ_CP054139.1"/>
</dbReference>
<organism evidence="1 2">
    <name type="scientific">Mucilaginibacter mali</name>
    <dbReference type="NCBI Taxonomy" id="2740462"/>
    <lineage>
        <taxon>Bacteria</taxon>
        <taxon>Pseudomonadati</taxon>
        <taxon>Bacteroidota</taxon>
        <taxon>Sphingobacteriia</taxon>
        <taxon>Sphingobacteriales</taxon>
        <taxon>Sphingobacteriaceae</taxon>
        <taxon>Mucilaginibacter</taxon>
    </lineage>
</organism>
<dbReference type="Proteomes" id="UP000505355">
    <property type="component" value="Chromosome"/>
</dbReference>
<gene>
    <name evidence="1" type="ORF">HQ865_04640</name>
</gene>
<protein>
    <submittedName>
        <fullName evidence="1">Uncharacterized protein</fullName>
    </submittedName>
</protein>
<proteinExistence type="predicted"/>
<evidence type="ECO:0000313" key="2">
    <source>
        <dbReference type="Proteomes" id="UP000505355"/>
    </source>
</evidence>
<dbReference type="AlphaFoldDB" id="A0A7D4PSF8"/>